<evidence type="ECO:0000256" key="5">
    <source>
        <dbReference type="ARBA" id="ARBA00039977"/>
    </source>
</evidence>
<keyword evidence="3" id="KW-0687">Ribonucleoprotein</keyword>
<dbReference type="InterPro" id="IPR013025">
    <property type="entry name" value="Ribosomal_uL23-like"/>
</dbReference>
<protein>
    <recommendedName>
        <fullName evidence="4">Large ribosomal subunit protein uL23c</fullName>
    </recommendedName>
    <alternativeName>
        <fullName evidence="5">Large ribosomal subunit protein uL23m</fullName>
    </alternativeName>
</protein>
<proteinExistence type="inferred from homology"/>
<dbReference type="SUPFAM" id="SSF54189">
    <property type="entry name" value="Ribosomal proteins S24e, L23 and L15e"/>
    <property type="match status" value="1"/>
</dbReference>
<name>A0A8J4AW49_9CHLO</name>
<evidence type="ECO:0000313" key="8">
    <source>
        <dbReference type="Proteomes" id="UP000747399"/>
    </source>
</evidence>
<dbReference type="Gene3D" id="3.30.70.330">
    <property type="match status" value="1"/>
</dbReference>
<evidence type="ECO:0000256" key="3">
    <source>
        <dbReference type="ARBA" id="ARBA00023274"/>
    </source>
</evidence>
<comment type="caution">
    <text evidence="7">The sequence shown here is derived from an EMBL/GenBank/DDBJ whole genome shotgun (WGS) entry which is preliminary data.</text>
</comment>
<evidence type="ECO:0000313" key="7">
    <source>
        <dbReference type="EMBL" id="GIL46430.1"/>
    </source>
</evidence>
<dbReference type="Pfam" id="PF00276">
    <property type="entry name" value="Ribosomal_L23"/>
    <property type="match status" value="1"/>
</dbReference>
<dbReference type="GO" id="GO:0005762">
    <property type="term" value="C:mitochondrial large ribosomal subunit"/>
    <property type="evidence" value="ECO:0007669"/>
    <property type="project" value="TreeGrafter"/>
</dbReference>
<feature type="compositionally biased region" description="Acidic residues" evidence="6">
    <location>
        <begin position="224"/>
        <end position="237"/>
    </location>
</feature>
<comment type="similarity">
    <text evidence="1">Belongs to the universal ribosomal protein uL23 family.</text>
</comment>
<keyword evidence="8" id="KW-1185">Reference proteome</keyword>
<reference evidence="7" key="1">
    <citation type="journal article" date="2021" name="Proc. Natl. Acad. Sci. U.S.A.">
        <title>Three genomes in the algal genus Volvox reveal the fate of a haploid sex-determining region after a transition to homothallism.</title>
        <authorList>
            <person name="Yamamoto K."/>
            <person name="Hamaji T."/>
            <person name="Kawai-Toyooka H."/>
            <person name="Matsuzaki R."/>
            <person name="Takahashi F."/>
            <person name="Nishimura Y."/>
            <person name="Kawachi M."/>
            <person name="Noguchi H."/>
            <person name="Minakuchi Y."/>
            <person name="Umen J.G."/>
            <person name="Toyoda A."/>
            <person name="Nozaki H."/>
        </authorList>
    </citation>
    <scope>NUCLEOTIDE SEQUENCE</scope>
    <source>
        <strain evidence="7">NIES-3780</strain>
    </source>
</reference>
<keyword evidence="2" id="KW-0689">Ribosomal protein</keyword>
<sequence>MAAPNRIWHLLLNKGSLPHTQMGRGGTLEILSTSAGWRAQHTAGNLASLSGTASEASQAAKSASGSVKSVVKASNRLKLLDEEPDDLDEPALPPMRFVSREQRTVRQTPMRRIPICFPNITLQMLKLRDKQLAQLRETGWLREVAFRTTPEVTKLEIAAFLESVYGMSVERVHTINYLGRARLDAPPGKNKRHFYRDDDWKKAYVVFRPPPGMGHLLAQQHQEDGDEGSGSVEDEQPVIDQIREAARAPRPEPKPLPWRRRPRS</sequence>
<dbReference type="InterPro" id="IPR012677">
    <property type="entry name" value="Nucleotide-bd_a/b_plait_sf"/>
</dbReference>
<gene>
    <name evidence="7" type="ORF">Vafri_3431</name>
</gene>
<dbReference type="PANTHER" id="PTHR12059:SF5">
    <property type="entry name" value="LARGE RIBOSOMAL SUBUNIT PROTEIN UL23M"/>
    <property type="match status" value="1"/>
</dbReference>
<evidence type="ECO:0000256" key="1">
    <source>
        <dbReference type="ARBA" id="ARBA00006700"/>
    </source>
</evidence>
<evidence type="ECO:0000256" key="4">
    <source>
        <dbReference type="ARBA" id="ARBA00035287"/>
    </source>
</evidence>
<dbReference type="InterPro" id="IPR012678">
    <property type="entry name" value="Ribosomal_uL23/eL15/eS24_sf"/>
</dbReference>
<accession>A0A8J4AW49</accession>
<dbReference type="GO" id="GO:0032543">
    <property type="term" value="P:mitochondrial translation"/>
    <property type="evidence" value="ECO:0007669"/>
    <property type="project" value="TreeGrafter"/>
</dbReference>
<dbReference type="PANTHER" id="PTHR12059">
    <property type="entry name" value="RIBOSOMAL PROTEIN L23-RELATED"/>
    <property type="match status" value="1"/>
</dbReference>
<organism evidence="7 8">
    <name type="scientific">Volvox africanus</name>
    <dbReference type="NCBI Taxonomy" id="51714"/>
    <lineage>
        <taxon>Eukaryota</taxon>
        <taxon>Viridiplantae</taxon>
        <taxon>Chlorophyta</taxon>
        <taxon>core chlorophytes</taxon>
        <taxon>Chlorophyceae</taxon>
        <taxon>CS clade</taxon>
        <taxon>Chlamydomonadales</taxon>
        <taxon>Volvocaceae</taxon>
        <taxon>Volvox</taxon>
    </lineage>
</organism>
<evidence type="ECO:0000256" key="2">
    <source>
        <dbReference type="ARBA" id="ARBA00022980"/>
    </source>
</evidence>
<feature type="compositionally biased region" description="Basic and acidic residues" evidence="6">
    <location>
        <begin position="241"/>
        <end position="253"/>
    </location>
</feature>
<dbReference type="GO" id="GO:0003735">
    <property type="term" value="F:structural constituent of ribosome"/>
    <property type="evidence" value="ECO:0007669"/>
    <property type="project" value="InterPro"/>
</dbReference>
<dbReference type="Proteomes" id="UP000747399">
    <property type="component" value="Unassembled WGS sequence"/>
</dbReference>
<dbReference type="AlphaFoldDB" id="A0A8J4AW49"/>
<evidence type="ECO:0000256" key="6">
    <source>
        <dbReference type="SAM" id="MobiDB-lite"/>
    </source>
</evidence>
<feature type="region of interest" description="Disordered" evidence="6">
    <location>
        <begin position="214"/>
        <end position="264"/>
    </location>
</feature>
<dbReference type="EMBL" id="BNCO01000003">
    <property type="protein sequence ID" value="GIL46430.1"/>
    <property type="molecule type" value="Genomic_DNA"/>
</dbReference>